<evidence type="ECO:0000313" key="2">
    <source>
        <dbReference type="Proteomes" id="UP001238450"/>
    </source>
</evidence>
<name>A0AAJ1TQ48_9BACL</name>
<evidence type="ECO:0000313" key="1">
    <source>
        <dbReference type="EMBL" id="MDQ0418950.1"/>
    </source>
</evidence>
<dbReference type="AlphaFoldDB" id="A0AAJ1TQ48"/>
<comment type="caution">
    <text evidence="1">The sequence shown here is derived from an EMBL/GenBank/DDBJ whole genome shotgun (WGS) entry which is preliminary data.</text>
</comment>
<dbReference type="Proteomes" id="UP001238450">
    <property type="component" value="Unassembled WGS sequence"/>
</dbReference>
<sequence length="39" mass="4554">MAILSRNIRYRMDVKGVAENQNENDLVGERSHFISCHYS</sequence>
<gene>
    <name evidence="1" type="ORF">J2Z48_003155</name>
</gene>
<accession>A0AAJ1TQ48</accession>
<reference evidence="1 2" key="1">
    <citation type="submission" date="2023-07" db="EMBL/GenBank/DDBJ databases">
        <title>Genomic Encyclopedia of Type Strains, Phase IV (KMG-IV): sequencing the most valuable type-strain genomes for metagenomic binning, comparative biology and taxonomic classification.</title>
        <authorList>
            <person name="Goeker M."/>
        </authorList>
    </citation>
    <scope>NUCLEOTIDE SEQUENCE [LARGE SCALE GENOMIC DNA]</scope>
    <source>
        <strain evidence="1 2">DSM 46876</strain>
    </source>
</reference>
<organism evidence="1 2">
    <name type="scientific">Croceifilum oryzae</name>
    <dbReference type="NCBI Taxonomy" id="1553429"/>
    <lineage>
        <taxon>Bacteria</taxon>
        <taxon>Bacillati</taxon>
        <taxon>Bacillota</taxon>
        <taxon>Bacilli</taxon>
        <taxon>Bacillales</taxon>
        <taxon>Thermoactinomycetaceae</taxon>
        <taxon>Croceifilum</taxon>
    </lineage>
</organism>
<proteinExistence type="predicted"/>
<protein>
    <submittedName>
        <fullName evidence="1">Uncharacterized protein</fullName>
    </submittedName>
</protein>
<keyword evidence="2" id="KW-1185">Reference proteome</keyword>
<dbReference type="EMBL" id="JAUSUV010000023">
    <property type="protein sequence ID" value="MDQ0418950.1"/>
    <property type="molecule type" value="Genomic_DNA"/>
</dbReference>